<dbReference type="EMBL" id="CP007014">
    <property type="protein sequence ID" value="AHG43544.1"/>
    <property type="molecule type" value="Genomic_DNA"/>
</dbReference>
<dbReference type="AlphaFoldDB" id="W0MY86"/>
<accession>W0MY86</accession>
<dbReference type="HOGENOM" id="CLU_3347539_0_0_6"/>
<reference evidence="1 2" key="1">
    <citation type="submission" date="2013-12" db="EMBL/GenBank/DDBJ databases">
        <title>Interactions Between Genome Architecture and Virulence Genes in Pseudomonas syringae, strain CC1557 as a model.</title>
        <authorList>
            <person name="Baltrus D."/>
            <person name="Hockett K."/>
            <person name="Karlsrud E."/>
            <person name="Dougherty K."/>
            <person name="Nishimura M."/>
        </authorList>
    </citation>
    <scope>NUCLEOTIDE SEQUENCE [LARGE SCALE GENOMIC DNA]</scope>
    <source>
        <strain evidence="1 2">CC1557</strain>
    </source>
</reference>
<protein>
    <submittedName>
        <fullName evidence="1">Uncharacterized protein</fullName>
    </submittedName>
</protein>
<sequence length="37" mass="3767">MLLIVDASIFPNVTSGNTHAAVLMVAGKGADLILQDA</sequence>
<evidence type="ECO:0000313" key="2">
    <source>
        <dbReference type="Proteomes" id="UP000019089"/>
    </source>
</evidence>
<proteinExistence type="predicted"/>
<gene>
    <name evidence="1" type="ORF">N018_10230</name>
</gene>
<dbReference type="Gene3D" id="3.50.50.60">
    <property type="entry name" value="FAD/NAD(P)-binding domain"/>
    <property type="match status" value="1"/>
</dbReference>
<evidence type="ECO:0000313" key="1">
    <source>
        <dbReference type="EMBL" id="AHG43544.1"/>
    </source>
</evidence>
<dbReference type="SUPFAM" id="SSF51905">
    <property type="entry name" value="FAD/NAD(P)-binding domain"/>
    <property type="match status" value="1"/>
</dbReference>
<organism evidence="1 2">
    <name type="scientific">Pseudomonas syringae CC1557</name>
    <dbReference type="NCBI Taxonomy" id="1357279"/>
    <lineage>
        <taxon>Bacteria</taxon>
        <taxon>Pseudomonadati</taxon>
        <taxon>Pseudomonadota</taxon>
        <taxon>Gammaproteobacteria</taxon>
        <taxon>Pseudomonadales</taxon>
        <taxon>Pseudomonadaceae</taxon>
        <taxon>Pseudomonas</taxon>
        <taxon>Pseudomonas syringae</taxon>
    </lineage>
</organism>
<dbReference type="KEGG" id="psyr:N018_10230"/>
<dbReference type="InterPro" id="IPR036188">
    <property type="entry name" value="FAD/NAD-bd_sf"/>
</dbReference>
<name>W0MY86_PSESX</name>
<dbReference type="Proteomes" id="UP000019089">
    <property type="component" value="Chromosome"/>
</dbReference>
<dbReference type="STRING" id="1357279.N018_10230"/>